<keyword evidence="2" id="KW-1185">Reference proteome</keyword>
<dbReference type="AlphaFoldDB" id="A0A813SI29"/>
<sequence>MMLSEDSLLCVRCNKKFNDPRVLPCGESLCSNYLSDLKEMYDCPFCKEIHTVPKNGFPSNKSLLKAVKSSYESQNAKLKFVNFKKHLDMIDSFDSMKKVVDTPDLVITDYCSAMIGDIDLIFEIKYKEISLIREGLIKKVKDYEAQCLQNLVKNKLEIEENGIKIFNLIEEMRKTGITILTANDNDYLNEVFNFEIIVSKIRLEGDKFFMKILDDKFLKYLFEIDYLRSIIDLGEIKIADYKLLKPDNFKKKQIPFAKVNKKNFKILKFNSDSFLFSYYSYKDISLELFNNGEKLKKIIIENEETSTYIVKSNMEYIFLNIERKFYKYDMSLNLILCKDIQDFMTDFSVSDTRLIALNSAFYFSLYDISNLKFLFTIQIDNFDAFFDVSGRVKQVHFNERYCFFQHLDSLSIIMSHNGKRLKTIHFPKNYDIIHINGYCVITAVNKEKTKICYFDLEGNVVFDKVLKGFSKNIEVFVEENDYITIFDKDTFIIYNHITNK</sequence>
<dbReference type="SUPFAM" id="SSF57850">
    <property type="entry name" value="RING/U-box"/>
    <property type="match status" value="1"/>
</dbReference>
<reference evidence="1" key="1">
    <citation type="submission" date="2021-02" db="EMBL/GenBank/DDBJ databases">
        <authorList>
            <person name="Nowell W R."/>
        </authorList>
    </citation>
    <scope>NUCLEOTIDE SEQUENCE</scope>
    <source>
        <strain evidence="1">Ploen Becks lab</strain>
    </source>
</reference>
<dbReference type="InterPro" id="IPR013083">
    <property type="entry name" value="Znf_RING/FYVE/PHD"/>
</dbReference>
<evidence type="ECO:0000313" key="2">
    <source>
        <dbReference type="Proteomes" id="UP000663879"/>
    </source>
</evidence>
<organism evidence="1 2">
    <name type="scientific">Brachionus calyciflorus</name>
    <dbReference type="NCBI Taxonomy" id="104777"/>
    <lineage>
        <taxon>Eukaryota</taxon>
        <taxon>Metazoa</taxon>
        <taxon>Spiralia</taxon>
        <taxon>Gnathifera</taxon>
        <taxon>Rotifera</taxon>
        <taxon>Eurotatoria</taxon>
        <taxon>Monogononta</taxon>
        <taxon>Pseudotrocha</taxon>
        <taxon>Ploima</taxon>
        <taxon>Brachionidae</taxon>
        <taxon>Brachionus</taxon>
    </lineage>
</organism>
<accession>A0A813SI29</accession>
<dbReference type="Proteomes" id="UP000663879">
    <property type="component" value="Unassembled WGS sequence"/>
</dbReference>
<comment type="caution">
    <text evidence="1">The sequence shown here is derived from an EMBL/GenBank/DDBJ whole genome shotgun (WGS) entry which is preliminary data.</text>
</comment>
<evidence type="ECO:0000313" key="1">
    <source>
        <dbReference type="EMBL" id="CAF0795883.1"/>
    </source>
</evidence>
<name>A0A813SI29_9BILA</name>
<proteinExistence type="predicted"/>
<protein>
    <recommendedName>
        <fullName evidence="3">RING-type domain-containing protein</fullName>
    </recommendedName>
</protein>
<gene>
    <name evidence="1" type="ORF">OXX778_LOCUS6210</name>
</gene>
<dbReference type="EMBL" id="CAJNOC010000720">
    <property type="protein sequence ID" value="CAF0795883.1"/>
    <property type="molecule type" value="Genomic_DNA"/>
</dbReference>
<dbReference type="OrthoDB" id="5875349at2759"/>
<evidence type="ECO:0008006" key="3">
    <source>
        <dbReference type="Google" id="ProtNLM"/>
    </source>
</evidence>
<dbReference type="Gene3D" id="3.30.40.10">
    <property type="entry name" value="Zinc/RING finger domain, C3HC4 (zinc finger)"/>
    <property type="match status" value="1"/>
</dbReference>